<organism evidence="3 4">
    <name type="scientific">Clostridium cadaveris</name>
    <dbReference type="NCBI Taxonomy" id="1529"/>
    <lineage>
        <taxon>Bacteria</taxon>
        <taxon>Bacillati</taxon>
        <taxon>Bacillota</taxon>
        <taxon>Clostridia</taxon>
        <taxon>Eubacteriales</taxon>
        <taxon>Clostridiaceae</taxon>
        <taxon>Clostridium</taxon>
    </lineage>
</organism>
<keyword evidence="1" id="KW-1133">Transmembrane helix</keyword>
<dbReference type="Gene3D" id="1.10.1760.20">
    <property type="match status" value="1"/>
</dbReference>
<keyword evidence="1" id="KW-0812">Transmembrane</keyword>
<dbReference type="AlphaFoldDB" id="A0A1I2MUX7"/>
<reference evidence="3 4" key="1">
    <citation type="submission" date="2016-10" db="EMBL/GenBank/DDBJ databases">
        <authorList>
            <person name="de Groot N.N."/>
        </authorList>
    </citation>
    <scope>NUCLEOTIDE SEQUENCE [LARGE SCALE GENOMIC DNA]</scope>
    <source>
        <strain evidence="3 4">NLAE-zl-G419</strain>
    </source>
</reference>
<accession>A0A1I2MUX7</accession>
<dbReference type="Proteomes" id="UP000182135">
    <property type="component" value="Unassembled WGS sequence"/>
</dbReference>
<keyword evidence="1" id="KW-0472">Membrane</keyword>
<evidence type="ECO:0000313" key="4">
    <source>
        <dbReference type="Proteomes" id="UP000182135"/>
    </source>
</evidence>
<gene>
    <name evidence="2" type="ORF">DBY38_03495</name>
    <name evidence="3" type="ORF">SAMN04487885_11725</name>
</gene>
<keyword evidence="4" id="KW-1185">Reference proteome</keyword>
<dbReference type="GeneID" id="90545414"/>
<evidence type="ECO:0000256" key="1">
    <source>
        <dbReference type="SAM" id="Phobius"/>
    </source>
</evidence>
<protein>
    <submittedName>
        <fullName evidence="2">ECF transporter S component</fullName>
    </submittedName>
    <submittedName>
        <fullName evidence="3">Niacin transporter</fullName>
    </submittedName>
</protein>
<evidence type="ECO:0000313" key="3">
    <source>
        <dbReference type="EMBL" id="SFF95282.1"/>
    </source>
</evidence>
<dbReference type="Proteomes" id="UP000246114">
    <property type="component" value="Unassembled WGS sequence"/>
</dbReference>
<dbReference type="EMBL" id="FOOE01000017">
    <property type="protein sequence ID" value="SFF95282.1"/>
    <property type="molecule type" value="Genomic_DNA"/>
</dbReference>
<feature type="transmembrane region" description="Helical" evidence="1">
    <location>
        <begin position="76"/>
        <end position="94"/>
    </location>
</feature>
<evidence type="ECO:0000313" key="5">
    <source>
        <dbReference type="Proteomes" id="UP000246114"/>
    </source>
</evidence>
<dbReference type="OrthoDB" id="1631895at2"/>
<sequence length="175" mass="18329">MGDKIKKLTFTGLFTALAIIIPTIFKPFQIVIGPFSLTPASHLPVFLSMLISPTAAMAVGLGSTLGFLMSGTPIHIVARAAMHIIVGGVGAYLIKRGVSFTKMAVITAPLHALTEAAAVAILPGFDIKFILMTVALGTLVHHGIDAVLSGTLVKALSKAMKKDISKGMFNYNKVA</sequence>
<dbReference type="RefSeq" id="WP_027639135.1">
    <property type="nucleotide sequence ID" value="NZ_BAAACD010000003.1"/>
</dbReference>
<feature type="transmembrane region" description="Helical" evidence="1">
    <location>
        <begin position="129"/>
        <end position="153"/>
    </location>
</feature>
<dbReference type="eggNOG" id="ENOG5030PZZ">
    <property type="taxonomic scope" value="Bacteria"/>
</dbReference>
<proteinExistence type="predicted"/>
<dbReference type="EMBL" id="QAMZ01000018">
    <property type="protein sequence ID" value="PWL54860.1"/>
    <property type="molecule type" value="Genomic_DNA"/>
</dbReference>
<dbReference type="STRING" id="1529.SAMN04487885_11725"/>
<reference evidence="2 5" key="2">
    <citation type="submission" date="2018-03" db="EMBL/GenBank/DDBJ databases">
        <title>The uncultured portion of the human microbiome is neutrally assembled.</title>
        <authorList>
            <person name="Jeraldo P."/>
            <person name="Boardman L."/>
            <person name="White B.A."/>
            <person name="Nelson H."/>
            <person name="Goldenfeld N."/>
            <person name="Chia N."/>
        </authorList>
    </citation>
    <scope>NUCLEOTIDE SEQUENCE [LARGE SCALE GENOMIC DNA]</scope>
    <source>
        <strain evidence="2">CIM:MAG 903</strain>
    </source>
</reference>
<evidence type="ECO:0000313" key="2">
    <source>
        <dbReference type="EMBL" id="PWL54860.1"/>
    </source>
</evidence>
<name>A0A1I2MUX7_9CLOT</name>
<feature type="transmembrane region" description="Helical" evidence="1">
    <location>
        <begin position="45"/>
        <end position="69"/>
    </location>
</feature>
<feature type="transmembrane region" description="Helical" evidence="1">
    <location>
        <begin position="7"/>
        <end position="25"/>
    </location>
</feature>